<dbReference type="OrthoDB" id="2290794at2759"/>
<accession>A0A8H7S5T6</accession>
<organism evidence="1 2">
    <name type="scientific">Circinella minor</name>
    <dbReference type="NCBI Taxonomy" id="1195481"/>
    <lineage>
        <taxon>Eukaryota</taxon>
        <taxon>Fungi</taxon>
        <taxon>Fungi incertae sedis</taxon>
        <taxon>Mucoromycota</taxon>
        <taxon>Mucoromycotina</taxon>
        <taxon>Mucoromycetes</taxon>
        <taxon>Mucorales</taxon>
        <taxon>Lichtheimiaceae</taxon>
        <taxon>Circinella</taxon>
    </lineage>
</organism>
<sequence>MNSSILPIQPVNLRLFEQRYQQIQDTINNGTHHQLIQDVTLAIDDVFQSQLLVLLDIRAYAHAMEGHYQLACADAEQMIKHAPFLSSGYVRQGIVLSMYGRQAKAIEKFDYALQLANISSGNNIEQQEDIKRLNACKTAAILLNESRVDFIARLPVEIVNNIITLLPKSSKVSCIHVARIWAQRTLDCASAWKTFSADGNRVDNQVAAKTEHIAGHIEKLRINTSNKMVRSKYIQCMRNGLFKRLHSLTLTGCCTENLRPSAFALSTALWQTRTTLRCFEIHIDDDFNKITLADILLVCDRVTDLTYITHNTLVDVRDQDLSALHNESLPLLSLEIKSSNITKQTVKTVLQRYTQLRRLVINGCDSSAIDPIDQYATSNLEILGFNSRNIPKLASSQQQHQQQQYYAYQQSISSTGMRKIYAMNNDQRRIVHISTFFPIIYKNRKTLETVSVCLSDLTRDEAQEIISTYDDFRLENVVDITFWSTPRMQRLLLQSIPDTITTLKHVTIRYSEDASDIYRALLRLPPLETLRILSVDTTGLEKQCIIELFEQYAQLSESSCGSSLKTVSLWHGDLVDDTVLNVLGDIKTLHHVTLWDLHSVTTQGLHDLMKKLHNQLTCIDIKAMSAVTDNVISELGGSKTLTTIGLDGLPKVTNRGIRALVDKRSTIPKLSSLTITNCSLVTEECIQYANHKIDEVART</sequence>
<name>A0A8H7S5T6_9FUNG</name>
<protein>
    <recommendedName>
        <fullName evidence="3">F-box domain-containing protein</fullName>
    </recommendedName>
</protein>
<comment type="caution">
    <text evidence="1">The sequence shown here is derived from an EMBL/GenBank/DDBJ whole genome shotgun (WGS) entry which is preliminary data.</text>
</comment>
<dbReference type="EMBL" id="JAEPRB010000094">
    <property type="protein sequence ID" value="KAG2222013.1"/>
    <property type="molecule type" value="Genomic_DNA"/>
</dbReference>
<dbReference type="SUPFAM" id="SSF48452">
    <property type="entry name" value="TPR-like"/>
    <property type="match status" value="1"/>
</dbReference>
<dbReference type="Proteomes" id="UP000646827">
    <property type="component" value="Unassembled WGS sequence"/>
</dbReference>
<dbReference type="Gene3D" id="1.25.40.10">
    <property type="entry name" value="Tetratricopeptide repeat domain"/>
    <property type="match status" value="1"/>
</dbReference>
<proteinExistence type="predicted"/>
<dbReference type="InterPro" id="IPR032675">
    <property type="entry name" value="LRR_dom_sf"/>
</dbReference>
<dbReference type="Gene3D" id="3.80.10.10">
    <property type="entry name" value="Ribonuclease Inhibitor"/>
    <property type="match status" value="2"/>
</dbReference>
<dbReference type="AlphaFoldDB" id="A0A8H7S5T6"/>
<dbReference type="InterPro" id="IPR036047">
    <property type="entry name" value="F-box-like_dom_sf"/>
</dbReference>
<dbReference type="InterPro" id="IPR011990">
    <property type="entry name" value="TPR-like_helical_dom_sf"/>
</dbReference>
<evidence type="ECO:0000313" key="1">
    <source>
        <dbReference type="EMBL" id="KAG2222013.1"/>
    </source>
</evidence>
<dbReference type="SUPFAM" id="SSF52047">
    <property type="entry name" value="RNI-like"/>
    <property type="match status" value="1"/>
</dbReference>
<evidence type="ECO:0008006" key="3">
    <source>
        <dbReference type="Google" id="ProtNLM"/>
    </source>
</evidence>
<dbReference type="SUPFAM" id="SSF81383">
    <property type="entry name" value="F-box domain"/>
    <property type="match status" value="1"/>
</dbReference>
<evidence type="ECO:0000313" key="2">
    <source>
        <dbReference type="Proteomes" id="UP000646827"/>
    </source>
</evidence>
<gene>
    <name evidence="1" type="ORF">INT45_006713</name>
</gene>
<reference evidence="1 2" key="1">
    <citation type="submission" date="2020-12" db="EMBL/GenBank/DDBJ databases">
        <title>Metabolic potential, ecology and presence of endohyphal bacteria is reflected in genomic diversity of Mucoromycotina.</title>
        <authorList>
            <person name="Muszewska A."/>
            <person name="Okrasinska A."/>
            <person name="Steczkiewicz K."/>
            <person name="Drgas O."/>
            <person name="Orlowska M."/>
            <person name="Perlinska-Lenart U."/>
            <person name="Aleksandrzak-Piekarczyk T."/>
            <person name="Szatraj K."/>
            <person name="Zielenkiewicz U."/>
            <person name="Pilsyk S."/>
            <person name="Malc E."/>
            <person name="Mieczkowski P."/>
            <person name="Kruszewska J.S."/>
            <person name="Biernat P."/>
            <person name="Pawlowska J."/>
        </authorList>
    </citation>
    <scope>NUCLEOTIDE SEQUENCE [LARGE SCALE GENOMIC DNA]</scope>
    <source>
        <strain evidence="1 2">CBS 142.35</strain>
    </source>
</reference>
<keyword evidence="2" id="KW-1185">Reference proteome</keyword>